<dbReference type="InterPro" id="IPR027469">
    <property type="entry name" value="Cation_efflux_TMD_sf"/>
</dbReference>
<sequence length="53" mass="5740">AVNNLTDVLSSVLTIVGTKLAAKGADKEHPFGHGRIEYMTTMAIAFIILIYSF</sequence>
<protein>
    <submittedName>
        <fullName evidence="7">Cation diffusion facilitator family transporter</fullName>
    </submittedName>
</protein>
<organism evidence="7">
    <name type="scientific">human gut metagenome</name>
    <dbReference type="NCBI Taxonomy" id="408170"/>
    <lineage>
        <taxon>unclassified sequences</taxon>
        <taxon>metagenomes</taxon>
        <taxon>organismal metagenomes</taxon>
    </lineage>
</organism>
<dbReference type="SUPFAM" id="SSF161111">
    <property type="entry name" value="Cation efflux protein transmembrane domain-like"/>
    <property type="match status" value="1"/>
</dbReference>
<feature type="transmembrane region" description="Helical" evidence="5">
    <location>
        <begin position="36"/>
        <end position="52"/>
    </location>
</feature>
<dbReference type="GO" id="GO:0016020">
    <property type="term" value="C:membrane"/>
    <property type="evidence" value="ECO:0007669"/>
    <property type="project" value="UniProtKB-SubCell"/>
</dbReference>
<dbReference type="InterPro" id="IPR058533">
    <property type="entry name" value="Cation_efflux_TM"/>
</dbReference>
<keyword evidence="3 5" id="KW-1133">Transmembrane helix</keyword>
<evidence type="ECO:0000313" key="7">
    <source>
        <dbReference type="EMBL" id="ETJ30835.1"/>
    </source>
</evidence>
<dbReference type="GO" id="GO:0008324">
    <property type="term" value="F:monoatomic cation transmembrane transporter activity"/>
    <property type="evidence" value="ECO:0007669"/>
    <property type="project" value="InterPro"/>
</dbReference>
<keyword evidence="4 5" id="KW-0472">Membrane</keyword>
<evidence type="ECO:0000256" key="1">
    <source>
        <dbReference type="ARBA" id="ARBA00004141"/>
    </source>
</evidence>
<dbReference type="AlphaFoldDB" id="W1XN17"/>
<dbReference type="Gene3D" id="1.20.1510.10">
    <property type="entry name" value="Cation efflux protein transmembrane domain"/>
    <property type="match status" value="1"/>
</dbReference>
<comment type="caution">
    <text evidence="7">The sequence shown here is derived from an EMBL/GenBank/DDBJ whole genome shotgun (WGS) entry which is preliminary data.</text>
</comment>
<evidence type="ECO:0000256" key="3">
    <source>
        <dbReference type="ARBA" id="ARBA00022989"/>
    </source>
</evidence>
<reference evidence="7" key="1">
    <citation type="submission" date="2013-12" db="EMBL/GenBank/DDBJ databases">
        <title>A Varibaculum cambriense genome reconstructed from a premature infant gut community with otherwise low bacterial novelty that shifts toward anaerobic metabolism during the third week of life.</title>
        <authorList>
            <person name="Brown C.T."/>
            <person name="Sharon I."/>
            <person name="Thomas B.C."/>
            <person name="Castelle C.J."/>
            <person name="Morowitz M.J."/>
            <person name="Banfield J.F."/>
        </authorList>
    </citation>
    <scope>NUCLEOTIDE SEQUENCE</scope>
</reference>
<feature type="domain" description="Cation efflux protein transmembrane" evidence="6">
    <location>
        <begin position="1"/>
        <end position="51"/>
    </location>
</feature>
<evidence type="ECO:0000256" key="5">
    <source>
        <dbReference type="SAM" id="Phobius"/>
    </source>
</evidence>
<comment type="subcellular location">
    <subcellularLocation>
        <location evidence="1">Membrane</location>
        <topology evidence="1">Multi-pass membrane protein</topology>
    </subcellularLocation>
</comment>
<name>W1XN17_9ZZZZ</name>
<dbReference type="Pfam" id="PF01545">
    <property type="entry name" value="Cation_efflux"/>
    <property type="match status" value="1"/>
</dbReference>
<gene>
    <name evidence="7" type="ORF">Q604_UNBC14657G0001</name>
</gene>
<evidence type="ECO:0000256" key="4">
    <source>
        <dbReference type="ARBA" id="ARBA00023136"/>
    </source>
</evidence>
<feature type="non-terminal residue" evidence="7">
    <location>
        <position position="1"/>
    </location>
</feature>
<proteinExistence type="predicted"/>
<keyword evidence="2 5" id="KW-0812">Transmembrane</keyword>
<dbReference type="EMBL" id="AZMM01014657">
    <property type="protein sequence ID" value="ETJ30835.1"/>
    <property type="molecule type" value="Genomic_DNA"/>
</dbReference>
<accession>W1XN17</accession>
<evidence type="ECO:0000259" key="6">
    <source>
        <dbReference type="Pfam" id="PF01545"/>
    </source>
</evidence>
<evidence type="ECO:0000256" key="2">
    <source>
        <dbReference type="ARBA" id="ARBA00022692"/>
    </source>
</evidence>